<comment type="caution">
    <text evidence="2">The sequence shown here is derived from an EMBL/GenBank/DDBJ whole genome shotgun (WGS) entry which is preliminary data.</text>
</comment>
<dbReference type="RefSeq" id="WP_305946122.1">
    <property type="nucleotide sequence ID" value="NZ_JAUZVY010000006.1"/>
</dbReference>
<name>A0ABT9GSY5_9GAMM</name>
<feature type="transmembrane region" description="Helical" evidence="1">
    <location>
        <begin position="42"/>
        <end position="65"/>
    </location>
</feature>
<proteinExistence type="predicted"/>
<keyword evidence="1" id="KW-0472">Membrane</keyword>
<protein>
    <submittedName>
        <fullName evidence="2">DUF2868 domain-containing protein</fullName>
    </submittedName>
</protein>
<accession>A0ABT9GSY5</accession>
<dbReference type="Pfam" id="PF11067">
    <property type="entry name" value="DUF2868"/>
    <property type="match status" value="1"/>
</dbReference>
<sequence>MALNAVSNQLVLPWWRWPLAMLLGMVLGAASLNYSADGRVNVLLLWLLWAGLPLLGSLLALGLMLRPGRPWLARLSQQPLYWQPQHHQQWWLLAQLNWLWCWFGLGIGLVFLLLLLLSDLAFGWSSTLLLEQRAVLQLTQWLSWPWHSLWPAAVPDNTLIEQSRFARIEQQSALLAQTSGWWPFLAMSLLCYNLLPRLALALFCHWQSRRSQPELQIQQASTASSPTTSSAAELTTTSLAQWQQASLLQWQLPASAEALTLGQDDWQQDNDAFGALLATRPKQLLWRVPASRSPVAELSDWMALARKQGIAQALWLQQDDSNARHSASWQAFAKAEQLAWLEENA</sequence>
<feature type="transmembrane region" description="Helical" evidence="1">
    <location>
        <begin position="17"/>
        <end position="36"/>
    </location>
</feature>
<organism evidence="2 3">
    <name type="scientific">Alkalimonas delamerensis</name>
    <dbReference type="NCBI Taxonomy" id="265981"/>
    <lineage>
        <taxon>Bacteria</taxon>
        <taxon>Pseudomonadati</taxon>
        <taxon>Pseudomonadota</taxon>
        <taxon>Gammaproteobacteria</taxon>
        <taxon>Alkalimonas</taxon>
    </lineage>
</organism>
<dbReference type="InterPro" id="IPR021296">
    <property type="entry name" value="DUF2868"/>
</dbReference>
<gene>
    <name evidence="2" type="ORF">Q3O59_13705</name>
</gene>
<dbReference type="Proteomes" id="UP001236258">
    <property type="component" value="Unassembled WGS sequence"/>
</dbReference>
<evidence type="ECO:0000313" key="2">
    <source>
        <dbReference type="EMBL" id="MDP4530078.1"/>
    </source>
</evidence>
<evidence type="ECO:0000313" key="3">
    <source>
        <dbReference type="Proteomes" id="UP001236258"/>
    </source>
</evidence>
<keyword evidence="3" id="KW-1185">Reference proteome</keyword>
<feature type="transmembrane region" description="Helical" evidence="1">
    <location>
        <begin position="96"/>
        <end position="117"/>
    </location>
</feature>
<keyword evidence="1" id="KW-1133">Transmembrane helix</keyword>
<dbReference type="EMBL" id="JAUZVY010000006">
    <property type="protein sequence ID" value="MDP4530078.1"/>
    <property type="molecule type" value="Genomic_DNA"/>
</dbReference>
<reference evidence="2 3" key="1">
    <citation type="submission" date="2023-08" db="EMBL/GenBank/DDBJ databases">
        <authorList>
            <person name="Joshi A."/>
            <person name="Thite S."/>
        </authorList>
    </citation>
    <scope>NUCLEOTIDE SEQUENCE [LARGE SCALE GENOMIC DNA]</scope>
    <source>
        <strain evidence="2 3">1E1</strain>
    </source>
</reference>
<keyword evidence="1" id="KW-0812">Transmembrane</keyword>
<evidence type="ECO:0000256" key="1">
    <source>
        <dbReference type="SAM" id="Phobius"/>
    </source>
</evidence>